<evidence type="ECO:0000256" key="4">
    <source>
        <dbReference type="ARBA" id="ARBA00023014"/>
    </source>
</evidence>
<sequence length="359" mass="40930">MHRKMEETIGGSIVIGELAKGCKLCMKGAKMVLFITGLCTANCFYCPLSKERKNRDVIFADEVKVNDIREALREAEYIEAEGTGITGGDPLIVFTRTIKAIKILKEHFGSSHHIHLYTNAMLLTIEKALKLKEVGLDEIRIHPTREEDWRKIKIAKQAGLKVGIEIPVIPGTFNSLKRKLKLAEKLKVDFININELEFTPSNAMNLKIRGFKLKRTSLTAVEGSEEEALKVLNWALSNTNLNIHYCPSRLKDSVQLKNRLRRRALKVAKKYEKITDEGLLVKGIIEYEGNLIKLANEIKEKLGVMNDLIEININKRRIEVSPEIALMLNSIKLPRKAKVFLIKEYPTEDRFEVFRIPLN</sequence>
<keyword evidence="3" id="KW-0408">Iron</keyword>
<dbReference type="PANTHER" id="PTHR43288">
    <property type="entry name" value="BIOTIN SYNTHASE-RELATED PROTEIN, RADICAL SAM SUPERFAMILY"/>
    <property type="match status" value="1"/>
</dbReference>
<comment type="caution">
    <text evidence="6">The sequence shown here is derived from an EMBL/GenBank/DDBJ whole genome shotgun (WGS) entry which is preliminary data.</text>
</comment>
<dbReference type="InterPro" id="IPR006638">
    <property type="entry name" value="Elp3/MiaA/NifB-like_rSAM"/>
</dbReference>
<dbReference type="Pfam" id="PF04055">
    <property type="entry name" value="Radical_SAM"/>
    <property type="match status" value="1"/>
</dbReference>
<dbReference type="Proteomes" id="UP000281962">
    <property type="component" value="Unassembled WGS sequence"/>
</dbReference>
<dbReference type="SUPFAM" id="SSF102114">
    <property type="entry name" value="Radical SAM enzymes"/>
    <property type="match status" value="1"/>
</dbReference>
<keyword evidence="1" id="KW-0949">S-adenosyl-L-methionine</keyword>
<accession>A0A497EVK4</accession>
<dbReference type="Pfam" id="PF26257">
    <property type="entry name" value="DUF8061"/>
    <property type="match status" value="1"/>
</dbReference>
<dbReference type="InterPro" id="IPR007197">
    <property type="entry name" value="rSAM"/>
</dbReference>
<dbReference type="CDD" id="cd01335">
    <property type="entry name" value="Radical_SAM"/>
    <property type="match status" value="1"/>
</dbReference>
<keyword evidence="4" id="KW-0411">Iron-sulfur</keyword>
<dbReference type="EMBL" id="QMQY01000029">
    <property type="protein sequence ID" value="RLE51011.1"/>
    <property type="molecule type" value="Genomic_DNA"/>
</dbReference>
<reference evidence="6 7" key="1">
    <citation type="submission" date="2018-06" db="EMBL/GenBank/DDBJ databases">
        <title>Extensive metabolic versatility and redundancy in microbially diverse, dynamic hydrothermal sediments.</title>
        <authorList>
            <person name="Dombrowski N."/>
            <person name="Teske A."/>
            <person name="Baker B.J."/>
        </authorList>
    </citation>
    <scope>NUCLEOTIDE SEQUENCE [LARGE SCALE GENOMIC DNA]</scope>
    <source>
        <strain evidence="6">B30_G17</strain>
    </source>
</reference>
<dbReference type="SFLD" id="SFLDS00029">
    <property type="entry name" value="Radical_SAM"/>
    <property type="match status" value="1"/>
</dbReference>
<evidence type="ECO:0000259" key="5">
    <source>
        <dbReference type="PROSITE" id="PS51918"/>
    </source>
</evidence>
<dbReference type="GO" id="GO:0003824">
    <property type="term" value="F:catalytic activity"/>
    <property type="evidence" value="ECO:0007669"/>
    <property type="project" value="InterPro"/>
</dbReference>
<dbReference type="SMART" id="SM00729">
    <property type="entry name" value="Elp3"/>
    <property type="match status" value="1"/>
</dbReference>
<dbReference type="Gene3D" id="3.20.20.70">
    <property type="entry name" value="Aldolase class I"/>
    <property type="match status" value="1"/>
</dbReference>
<evidence type="ECO:0000313" key="6">
    <source>
        <dbReference type="EMBL" id="RLE51011.1"/>
    </source>
</evidence>
<dbReference type="SFLD" id="SFLDG01108">
    <property type="entry name" value="Uncharacterised_Radical_SAM_Su"/>
    <property type="match status" value="1"/>
</dbReference>
<dbReference type="GO" id="GO:0051536">
    <property type="term" value="F:iron-sulfur cluster binding"/>
    <property type="evidence" value="ECO:0007669"/>
    <property type="project" value="UniProtKB-KW"/>
</dbReference>
<protein>
    <submittedName>
        <fullName evidence="6">Radical SAM protein</fullName>
    </submittedName>
</protein>
<dbReference type="InterPro" id="IPR013785">
    <property type="entry name" value="Aldolase_TIM"/>
</dbReference>
<evidence type="ECO:0000256" key="1">
    <source>
        <dbReference type="ARBA" id="ARBA00022691"/>
    </source>
</evidence>
<gene>
    <name evidence="6" type="ORF">DRJ21_01000</name>
</gene>
<dbReference type="PROSITE" id="PS51918">
    <property type="entry name" value="RADICAL_SAM"/>
    <property type="match status" value="1"/>
</dbReference>
<evidence type="ECO:0000313" key="7">
    <source>
        <dbReference type="Proteomes" id="UP000281962"/>
    </source>
</evidence>
<dbReference type="AlphaFoldDB" id="A0A497EVK4"/>
<evidence type="ECO:0000256" key="3">
    <source>
        <dbReference type="ARBA" id="ARBA00023004"/>
    </source>
</evidence>
<feature type="domain" description="Radical SAM core" evidence="5">
    <location>
        <begin position="24"/>
        <end position="230"/>
    </location>
</feature>
<name>A0A497EVK4_9CREN</name>
<dbReference type="PANTHER" id="PTHR43288:SF1">
    <property type="entry name" value="GLYCYL-RADICAL ENZYME ACTIVATING ENZYME MJ0021-RELATED"/>
    <property type="match status" value="1"/>
</dbReference>
<organism evidence="6 7">
    <name type="scientific">Thermoproteota archaeon</name>
    <dbReference type="NCBI Taxonomy" id="2056631"/>
    <lineage>
        <taxon>Archaea</taxon>
        <taxon>Thermoproteota</taxon>
    </lineage>
</organism>
<dbReference type="InterPro" id="IPR040087">
    <property type="entry name" value="MJ0021-like"/>
</dbReference>
<dbReference type="InterPro" id="IPR058374">
    <property type="entry name" value="DUF8061"/>
</dbReference>
<keyword evidence="2" id="KW-0479">Metal-binding</keyword>
<evidence type="ECO:0000256" key="2">
    <source>
        <dbReference type="ARBA" id="ARBA00022723"/>
    </source>
</evidence>
<dbReference type="GO" id="GO:0046872">
    <property type="term" value="F:metal ion binding"/>
    <property type="evidence" value="ECO:0007669"/>
    <property type="project" value="UniProtKB-KW"/>
</dbReference>
<proteinExistence type="predicted"/>
<dbReference type="InterPro" id="IPR058240">
    <property type="entry name" value="rSAM_sf"/>
</dbReference>